<evidence type="ECO:0000313" key="3">
    <source>
        <dbReference type="Proteomes" id="UP000230971"/>
    </source>
</evidence>
<sequence>MMPYRLAPHVPLLVVKDEVGRNHHCYQHNTGVIPYLNDQQREHFLRLGLVEEIDDKPQPAKAEQPDDGEPAKPAKVASKEAWVDYGVSKGHDRAELEALNKQDLVELLG</sequence>
<proteinExistence type="predicted"/>
<dbReference type="Proteomes" id="UP000230971">
    <property type="component" value="Unassembled WGS sequence"/>
</dbReference>
<evidence type="ECO:0000313" key="2">
    <source>
        <dbReference type="EMBL" id="PIB80558.1"/>
    </source>
</evidence>
<organism evidence="2 3">
    <name type="scientific">Mycobacterium celatum</name>
    <dbReference type="NCBI Taxonomy" id="28045"/>
    <lineage>
        <taxon>Bacteria</taxon>
        <taxon>Bacillati</taxon>
        <taxon>Actinomycetota</taxon>
        <taxon>Actinomycetes</taxon>
        <taxon>Mycobacteriales</taxon>
        <taxon>Mycobacteriaceae</taxon>
        <taxon>Mycobacterium</taxon>
    </lineage>
</organism>
<evidence type="ECO:0000256" key="1">
    <source>
        <dbReference type="SAM" id="MobiDB-lite"/>
    </source>
</evidence>
<feature type="region of interest" description="Disordered" evidence="1">
    <location>
        <begin position="55"/>
        <end position="77"/>
    </location>
</feature>
<gene>
    <name evidence="2" type="ORF">CQY23_03185</name>
</gene>
<accession>A0A2G5PQG6</accession>
<dbReference type="EMBL" id="PDKV01000002">
    <property type="protein sequence ID" value="PIB80558.1"/>
    <property type="molecule type" value="Genomic_DNA"/>
</dbReference>
<comment type="caution">
    <text evidence="2">The sequence shown here is derived from an EMBL/GenBank/DDBJ whole genome shotgun (WGS) entry which is preliminary data.</text>
</comment>
<protein>
    <submittedName>
        <fullName evidence="2">Uncharacterized protein</fullName>
    </submittedName>
</protein>
<reference evidence="2 3" key="1">
    <citation type="journal article" date="2017" name="Infect. Genet. Evol.">
        <title>The new phylogeny of the genus Mycobacterium: The old and the news.</title>
        <authorList>
            <person name="Tortoli E."/>
            <person name="Fedrizzi T."/>
            <person name="Meehan C.J."/>
            <person name="Trovato A."/>
            <person name="Grottola A."/>
            <person name="Giacobazzi E."/>
            <person name="Serpini G.F."/>
            <person name="Tagliazucchi S."/>
            <person name="Fabio A."/>
            <person name="Bettua C."/>
            <person name="Bertorelli R."/>
            <person name="Frascaro F."/>
            <person name="De Sanctis V."/>
            <person name="Pecorari M."/>
            <person name="Jousson O."/>
            <person name="Segata N."/>
            <person name="Cirillo D.M."/>
        </authorList>
    </citation>
    <scope>NUCLEOTIDE SEQUENCE [LARGE SCALE GENOMIC DNA]</scope>
    <source>
        <strain evidence="2 3">NCTC 12882</strain>
    </source>
</reference>
<dbReference type="AlphaFoldDB" id="A0A2G5PQG6"/>
<name>A0A2G5PQG6_MYCCE</name>